<dbReference type="EMBL" id="QSRJ01000005">
    <property type="protein sequence ID" value="RGL10480.1"/>
    <property type="molecule type" value="Genomic_DNA"/>
</dbReference>
<comment type="caution">
    <text evidence="1">The sequence shown here is derived from an EMBL/GenBank/DDBJ whole genome shotgun (WGS) entry which is preliminary data.</text>
</comment>
<gene>
    <name evidence="1" type="ORF">DXC81_05465</name>
</gene>
<evidence type="ECO:0000313" key="2">
    <source>
        <dbReference type="Proteomes" id="UP000260943"/>
    </source>
</evidence>
<name>A0A3E4QTG7_9ACTN</name>
<sequence length="79" mass="8628">MLAPQDARPMPGLLFVCALFTAQPKDMDHLMYHVVTRRTLLSSLCLAASSSICLQLSGCAQLDSNLTPSQYLDQNSTIN</sequence>
<dbReference type="Proteomes" id="UP000260943">
    <property type="component" value="Unassembled WGS sequence"/>
</dbReference>
<reference evidence="1 2" key="1">
    <citation type="submission" date="2018-08" db="EMBL/GenBank/DDBJ databases">
        <title>A genome reference for cultivated species of the human gut microbiota.</title>
        <authorList>
            <person name="Zou Y."/>
            <person name="Xue W."/>
            <person name="Luo G."/>
        </authorList>
    </citation>
    <scope>NUCLEOTIDE SEQUENCE [LARGE SCALE GENOMIC DNA]</scope>
    <source>
        <strain evidence="1 2">TF08-14</strain>
    </source>
</reference>
<dbReference type="AlphaFoldDB" id="A0A3E4QTG7"/>
<proteinExistence type="predicted"/>
<evidence type="ECO:0000313" key="1">
    <source>
        <dbReference type="EMBL" id="RGL10480.1"/>
    </source>
</evidence>
<protein>
    <submittedName>
        <fullName evidence="1">Uncharacterized protein</fullName>
    </submittedName>
</protein>
<organism evidence="1 2">
    <name type="scientific">Collinsella tanakaei</name>
    <dbReference type="NCBI Taxonomy" id="626935"/>
    <lineage>
        <taxon>Bacteria</taxon>
        <taxon>Bacillati</taxon>
        <taxon>Actinomycetota</taxon>
        <taxon>Coriobacteriia</taxon>
        <taxon>Coriobacteriales</taxon>
        <taxon>Coriobacteriaceae</taxon>
        <taxon>Collinsella</taxon>
    </lineage>
</organism>
<accession>A0A3E4QTG7</accession>